<comment type="caution">
    <text evidence="1">The sequence shown here is derived from an EMBL/GenBank/DDBJ whole genome shotgun (WGS) entry which is preliminary data.</text>
</comment>
<name>A0AAN5CTH2_9BILA</name>
<evidence type="ECO:0000313" key="2">
    <source>
        <dbReference type="Proteomes" id="UP001328107"/>
    </source>
</evidence>
<accession>A0AAN5CTH2</accession>
<organism evidence="1 2">
    <name type="scientific">Pristionchus mayeri</name>
    <dbReference type="NCBI Taxonomy" id="1317129"/>
    <lineage>
        <taxon>Eukaryota</taxon>
        <taxon>Metazoa</taxon>
        <taxon>Ecdysozoa</taxon>
        <taxon>Nematoda</taxon>
        <taxon>Chromadorea</taxon>
        <taxon>Rhabditida</taxon>
        <taxon>Rhabditina</taxon>
        <taxon>Diplogasteromorpha</taxon>
        <taxon>Diplogasteroidea</taxon>
        <taxon>Neodiplogasteridae</taxon>
        <taxon>Pristionchus</taxon>
    </lineage>
</organism>
<sequence>QETLLEKDLSQLSIHGSGISLIEKFPREIMWKIFDMALESIHSIRLISRAIKYQADEYLLQRKTITFVNNVSFHFQCISGNLRDLSPDELWDRVG</sequence>
<gene>
    <name evidence="1" type="ORF">PMAYCL1PPCAC_20244</name>
</gene>
<dbReference type="AlphaFoldDB" id="A0AAN5CTH2"/>
<keyword evidence="2" id="KW-1185">Reference proteome</keyword>
<evidence type="ECO:0000313" key="1">
    <source>
        <dbReference type="EMBL" id="GMR50049.1"/>
    </source>
</evidence>
<dbReference type="Proteomes" id="UP001328107">
    <property type="component" value="Unassembled WGS sequence"/>
</dbReference>
<reference evidence="2" key="1">
    <citation type="submission" date="2022-10" db="EMBL/GenBank/DDBJ databases">
        <title>Genome assembly of Pristionchus species.</title>
        <authorList>
            <person name="Yoshida K."/>
            <person name="Sommer R.J."/>
        </authorList>
    </citation>
    <scope>NUCLEOTIDE SEQUENCE [LARGE SCALE GENOMIC DNA]</scope>
    <source>
        <strain evidence="2">RS5460</strain>
    </source>
</reference>
<dbReference type="EMBL" id="BTRK01000004">
    <property type="protein sequence ID" value="GMR50049.1"/>
    <property type="molecule type" value="Genomic_DNA"/>
</dbReference>
<proteinExistence type="predicted"/>
<evidence type="ECO:0008006" key="3">
    <source>
        <dbReference type="Google" id="ProtNLM"/>
    </source>
</evidence>
<feature type="non-terminal residue" evidence="1">
    <location>
        <position position="1"/>
    </location>
</feature>
<protein>
    <recommendedName>
        <fullName evidence="3">F-box domain-containing protein</fullName>
    </recommendedName>
</protein>